<reference evidence="6" key="1">
    <citation type="submission" date="2025-08" db="UniProtKB">
        <authorList>
            <consortium name="Ensembl"/>
        </authorList>
    </citation>
    <scope>IDENTIFICATION</scope>
</reference>
<dbReference type="GO" id="GO:0019901">
    <property type="term" value="F:protein kinase binding"/>
    <property type="evidence" value="ECO:0007669"/>
    <property type="project" value="TreeGrafter"/>
</dbReference>
<dbReference type="Ensembl" id="ENSPMGT00000030917.1">
    <property type="protein sequence ID" value="ENSPMGP00000029044.1"/>
    <property type="gene ID" value="ENSPMGG00000023381.1"/>
</dbReference>
<dbReference type="GO" id="GO:0005737">
    <property type="term" value="C:cytoplasm"/>
    <property type="evidence" value="ECO:0007669"/>
    <property type="project" value="UniProtKB-SubCell"/>
</dbReference>
<sequence>MDSSDFSLLSSLRGEFKADDYIQPHYKEAYRLAIDRLLSGGRDSYREFLKGERVGNFLSEDELTFITTHAELPKPPTQPEEINIQNHSDGQSSSGTYWPMHSDVETPDLDLGWPDVRHEKLQTNIDLLYHPPRQNNPTIKEVIRKHIQDARQVIAIVMDKFTDVDIFKDIVEASLRGVAVYVLLNHFNLNNFLSMVENQDVRIQQLRNMRVRTVKGQDYLCQSGAKFHGAMEQRFLLFDCCTALYGSYSFSWSFEKINLSMVQVITGHLVKSYDEEFRTLYARSTIPAQLTPLASPNGLQGRPIIPKPVLNSAPKLERGGQLRHTMEGVYRKRSLGLTDPHEGHFEEEPLGPIRENGISSHMSADNYKKRHSYAGEREDPYIPPNLHPRGSNWNVSGDTGKNCAFLSVGQIRSQPKRQTYHSKDKLIPAQPITPNQESTKAFMRTWRIESYLNNTDTPLRESCDYLDQVDPTGKVNTFMQGRMRTSLVLRSTIPEQGEMDNSSYGLGRLSPNSAMHYSSMQWSPSAADRMGKEEFSFKQQSLQMLDNNEKLTSTRSPFYPNYASLGRQKGSHILTNPDIFTENWHKRHSVADPRSNSTYIHEEQLYGPFARMQVNRSSMGINAPNGGYLSALNEDQRSVSHYDVKRITGPNSPSSPMWQDTPSRALSAVALDVNTEHLNDKGSATNKQRFFKKSSKKIKSFLNIHDKKDDESGTLGRDSVRSEESTNTLTLEDEVRIARGRNQHRQSTKSTGRTSPERHRNHRIEDPLATSKPRFATEEHRYQPHSSNVKSDSQRQMHSPDRSSQFSYETGGLSRDCNVEQKMYNRYEPSYVKIQSVRSSSGYGSRSAQEKSLSKVDKSIEHHQAAHGNQENKIGKFFQRVGNLINKHK</sequence>
<name>A0A3B4BHH9_9GOBI</name>
<dbReference type="FunFam" id="3.30.870.10:FF:000004">
    <property type="entry name" value="protein FAM83H isoform X2"/>
    <property type="match status" value="1"/>
</dbReference>
<dbReference type="GO" id="GO:0007165">
    <property type="term" value="P:signal transduction"/>
    <property type="evidence" value="ECO:0007669"/>
    <property type="project" value="TreeGrafter"/>
</dbReference>
<evidence type="ECO:0000259" key="5">
    <source>
        <dbReference type="Pfam" id="PF07894"/>
    </source>
</evidence>
<feature type="compositionally biased region" description="Basic and acidic residues" evidence="4">
    <location>
        <begin position="755"/>
        <end position="766"/>
    </location>
</feature>
<feature type="region of interest" description="Disordered" evidence="4">
    <location>
        <begin position="337"/>
        <end position="359"/>
    </location>
</feature>
<evidence type="ECO:0000256" key="1">
    <source>
        <dbReference type="ARBA" id="ARBA00004496"/>
    </source>
</evidence>
<evidence type="ECO:0000313" key="6">
    <source>
        <dbReference type="Ensembl" id="ENSPMGP00000029044.1"/>
    </source>
</evidence>
<feature type="compositionally biased region" description="Basic and acidic residues" evidence="4">
    <location>
        <begin position="792"/>
        <end position="801"/>
    </location>
</feature>
<keyword evidence="7" id="KW-1185">Reference proteome</keyword>
<dbReference type="SUPFAM" id="SSF56024">
    <property type="entry name" value="Phospholipase D/nuclease"/>
    <property type="match status" value="1"/>
</dbReference>
<dbReference type="PANTHER" id="PTHR16181">
    <property type="entry name" value="PROTEIN FAM83A-RELATED"/>
    <property type="match status" value="1"/>
</dbReference>
<comment type="subcellular location">
    <subcellularLocation>
        <location evidence="1">Cytoplasm</location>
    </subcellularLocation>
</comment>
<comment type="similarity">
    <text evidence="2">Belongs to the FAM83 family.</text>
</comment>
<dbReference type="PANTHER" id="PTHR16181:SF29">
    <property type="entry name" value="PROTEIN FAM83A-RELATED"/>
    <property type="match status" value="1"/>
</dbReference>
<dbReference type="Pfam" id="PF07894">
    <property type="entry name" value="SACK1"/>
    <property type="match status" value="1"/>
</dbReference>
<dbReference type="STRING" id="409849.ENSPMGP00000029044"/>
<evidence type="ECO:0000256" key="3">
    <source>
        <dbReference type="ARBA" id="ARBA00022490"/>
    </source>
</evidence>
<organism evidence="6 7">
    <name type="scientific">Periophthalmus magnuspinnatus</name>
    <dbReference type="NCBI Taxonomy" id="409849"/>
    <lineage>
        <taxon>Eukaryota</taxon>
        <taxon>Metazoa</taxon>
        <taxon>Chordata</taxon>
        <taxon>Craniata</taxon>
        <taxon>Vertebrata</taxon>
        <taxon>Euteleostomi</taxon>
        <taxon>Actinopterygii</taxon>
        <taxon>Neopterygii</taxon>
        <taxon>Teleostei</taxon>
        <taxon>Neoteleostei</taxon>
        <taxon>Acanthomorphata</taxon>
        <taxon>Gobiaria</taxon>
        <taxon>Gobiiformes</taxon>
        <taxon>Gobioidei</taxon>
        <taxon>Gobiidae</taxon>
        <taxon>Oxudercinae</taxon>
        <taxon>Periophthalmus</taxon>
    </lineage>
</organism>
<dbReference type="AlphaFoldDB" id="A0A3B4BHH9"/>
<feature type="region of interest" description="Disordered" evidence="4">
    <location>
        <begin position="704"/>
        <end position="813"/>
    </location>
</feature>
<reference evidence="6" key="2">
    <citation type="submission" date="2025-09" db="UniProtKB">
        <authorList>
            <consortium name="Ensembl"/>
        </authorList>
    </citation>
    <scope>IDENTIFICATION</scope>
</reference>
<accession>A0A3B4BHH9</accession>
<feature type="domain" description="Scaffolding anchor of CK1" evidence="5">
    <location>
        <begin position="18"/>
        <end position="285"/>
    </location>
</feature>
<protein>
    <recommendedName>
        <fullName evidence="5">Scaffolding anchor of CK1 domain-containing protein</fullName>
    </recommendedName>
</protein>
<proteinExistence type="inferred from homology"/>
<dbReference type="InterPro" id="IPR050944">
    <property type="entry name" value="FAM83"/>
</dbReference>
<dbReference type="InterPro" id="IPR012461">
    <property type="entry name" value="SACK1"/>
</dbReference>
<dbReference type="Proteomes" id="UP000261520">
    <property type="component" value="Unplaced"/>
</dbReference>
<evidence type="ECO:0000313" key="7">
    <source>
        <dbReference type="Proteomes" id="UP000261520"/>
    </source>
</evidence>
<dbReference type="Gene3D" id="3.30.870.10">
    <property type="entry name" value="Endonuclease Chain A"/>
    <property type="match status" value="1"/>
</dbReference>
<evidence type="ECO:0000256" key="2">
    <source>
        <dbReference type="ARBA" id="ARBA00006937"/>
    </source>
</evidence>
<keyword evidence="3" id="KW-0963">Cytoplasm</keyword>
<feature type="compositionally biased region" description="Polar residues" evidence="4">
    <location>
        <begin position="83"/>
        <end position="95"/>
    </location>
</feature>
<feature type="compositionally biased region" description="Basic residues" evidence="4">
    <location>
        <begin position="738"/>
        <end position="747"/>
    </location>
</feature>
<feature type="region of interest" description="Disordered" evidence="4">
    <location>
        <begin position="72"/>
        <end position="95"/>
    </location>
</feature>
<evidence type="ECO:0000256" key="4">
    <source>
        <dbReference type="SAM" id="MobiDB-lite"/>
    </source>
</evidence>
<dbReference type="GO" id="GO:0016020">
    <property type="term" value="C:membrane"/>
    <property type="evidence" value="ECO:0007669"/>
    <property type="project" value="TreeGrafter"/>
</dbReference>